<feature type="transmembrane region" description="Helical" evidence="3">
    <location>
        <begin position="245"/>
        <end position="265"/>
    </location>
</feature>
<keyword evidence="3" id="KW-0472">Membrane</keyword>
<dbReference type="InterPro" id="IPR029787">
    <property type="entry name" value="Nucleotide_cyclase"/>
</dbReference>
<dbReference type="RefSeq" id="WP_053199738.1">
    <property type="nucleotide sequence ID" value="NZ_CP011409.1"/>
</dbReference>
<accession>A0ABM5V3Y1</accession>
<dbReference type="PANTHER" id="PTHR45138">
    <property type="entry name" value="REGULATORY COMPONENTS OF SENSORY TRANSDUCTION SYSTEM"/>
    <property type="match status" value="1"/>
</dbReference>
<feature type="transmembrane region" description="Helical" evidence="3">
    <location>
        <begin position="52"/>
        <end position="74"/>
    </location>
</feature>
<dbReference type="InterPro" id="IPR043128">
    <property type="entry name" value="Rev_trsase/Diguanyl_cyclase"/>
</dbReference>
<evidence type="ECO:0000313" key="5">
    <source>
        <dbReference type="EMBL" id="AKZ64318.1"/>
    </source>
</evidence>
<dbReference type="Pfam" id="PF17158">
    <property type="entry name" value="MASE4"/>
    <property type="match status" value="1"/>
</dbReference>
<keyword evidence="3" id="KW-0812">Transmembrane</keyword>
<gene>
    <name evidence="5" type="ORF">F506_18080</name>
</gene>
<dbReference type="EMBL" id="CP011409">
    <property type="protein sequence ID" value="AKZ64318.1"/>
    <property type="molecule type" value="Genomic_DNA"/>
</dbReference>
<feature type="transmembrane region" description="Helical" evidence="3">
    <location>
        <begin position="219"/>
        <end position="239"/>
    </location>
</feature>
<dbReference type="InterPro" id="IPR033424">
    <property type="entry name" value="MASE4"/>
</dbReference>
<organism evidence="5 6">
    <name type="scientific">Herbaspirillum hiltneri N3</name>
    <dbReference type="NCBI Taxonomy" id="1262470"/>
    <lineage>
        <taxon>Bacteria</taxon>
        <taxon>Pseudomonadati</taxon>
        <taxon>Pseudomonadota</taxon>
        <taxon>Betaproteobacteria</taxon>
        <taxon>Burkholderiales</taxon>
        <taxon>Oxalobacteraceae</taxon>
        <taxon>Herbaspirillum</taxon>
    </lineage>
</organism>
<dbReference type="Proteomes" id="UP000063429">
    <property type="component" value="Chromosome"/>
</dbReference>
<sequence>MDEELYLIKDAGVSPRQVRLARVIVGLLVLSAVIATPLATTPLLPIPGYMSAFGIAMIVVNIILASLLFAKGLIESKESSIRLGAAYFFVTVIFVPLIAAFPGGLMEAPIIGSNSSAVWLWCSWHTGFGLLIIRYATSSDDTAGTATSVRKSILATIAVVALLTLGATLGLPYLPEVFRNGRNFFDDSTILVPALVFGVNAIGLLCVMRMREEKPERLWVMVGMVAACIDVWLTLYGGARFSLGWYFAKITSLFTSLVVLISQLYGITRLYHGIAGANKILMTQANQDGLTALSNRRCFDQVLEIEWNRARRDKRSLALLMIDVDHFKKYNDCYGHLAGDDCLRQIAQQLLRVINRPGDVAARYGGEEFVVILPNTDAAGARLVAERLLLNLSAASIPHADNQPLGQVTLSIGVSATVPGPGASTSALALAADKALYEAKESGRNKVCTAPRELVTPAPPAFLMS</sequence>
<dbReference type="InterPro" id="IPR050469">
    <property type="entry name" value="Diguanylate_Cyclase"/>
</dbReference>
<evidence type="ECO:0000313" key="6">
    <source>
        <dbReference type="Proteomes" id="UP000063429"/>
    </source>
</evidence>
<dbReference type="SMART" id="SM00267">
    <property type="entry name" value="GGDEF"/>
    <property type="match status" value="1"/>
</dbReference>
<feature type="transmembrane region" description="Helical" evidence="3">
    <location>
        <begin position="118"/>
        <end position="137"/>
    </location>
</feature>
<keyword evidence="6" id="KW-1185">Reference proteome</keyword>
<dbReference type="InterPro" id="IPR000160">
    <property type="entry name" value="GGDEF_dom"/>
</dbReference>
<feature type="domain" description="GGDEF" evidence="4">
    <location>
        <begin position="315"/>
        <end position="452"/>
    </location>
</feature>
<evidence type="ECO:0000259" key="4">
    <source>
        <dbReference type="PROSITE" id="PS50887"/>
    </source>
</evidence>
<protein>
    <recommendedName>
        <fullName evidence="1">diguanylate cyclase</fullName>
        <ecNumber evidence="1">2.7.7.65</ecNumber>
    </recommendedName>
</protein>
<comment type="catalytic activity">
    <reaction evidence="2">
        <text>2 GTP = 3',3'-c-di-GMP + 2 diphosphate</text>
        <dbReference type="Rhea" id="RHEA:24898"/>
        <dbReference type="ChEBI" id="CHEBI:33019"/>
        <dbReference type="ChEBI" id="CHEBI:37565"/>
        <dbReference type="ChEBI" id="CHEBI:58805"/>
        <dbReference type="EC" id="2.7.7.65"/>
    </reaction>
</comment>
<keyword evidence="3" id="KW-1133">Transmembrane helix</keyword>
<dbReference type="NCBIfam" id="TIGR00254">
    <property type="entry name" value="GGDEF"/>
    <property type="match status" value="1"/>
</dbReference>
<feature type="transmembrane region" description="Helical" evidence="3">
    <location>
        <begin position="86"/>
        <end position="106"/>
    </location>
</feature>
<evidence type="ECO:0000256" key="2">
    <source>
        <dbReference type="ARBA" id="ARBA00034247"/>
    </source>
</evidence>
<dbReference type="Gene3D" id="3.30.70.270">
    <property type="match status" value="1"/>
</dbReference>
<dbReference type="PANTHER" id="PTHR45138:SF9">
    <property type="entry name" value="DIGUANYLATE CYCLASE DGCM-RELATED"/>
    <property type="match status" value="1"/>
</dbReference>
<dbReference type="EC" id="2.7.7.65" evidence="1"/>
<evidence type="ECO:0000256" key="3">
    <source>
        <dbReference type="SAM" id="Phobius"/>
    </source>
</evidence>
<reference evidence="6" key="1">
    <citation type="journal article" date="2015" name="Genome Announc.">
        <title>Complete Genome Sequence of Herbaspirillum hiltneri N3 (DSM 17495), Isolated from Surface-Sterilized Wheat Roots.</title>
        <authorList>
            <person name="Guizelini D."/>
            <person name="Saizaki P.M."/>
            <person name="Coimbra N.A."/>
            <person name="Weiss V.A."/>
            <person name="Faoro H."/>
            <person name="Sfeir M.Z."/>
            <person name="Baura V.A."/>
            <person name="Monteiro R.A."/>
            <person name="Chubatsu L.S."/>
            <person name="Souza E.M."/>
            <person name="Cruz L.M."/>
            <person name="Pedrosa F.O."/>
            <person name="Raittz R.T."/>
            <person name="Marchaukoski J.N."/>
            <person name="Steffens M.B."/>
        </authorList>
    </citation>
    <scope>NUCLEOTIDE SEQUENCE [LARGE SCALE GENOMIC DNA]</scope>
    <source>
        <strain evidence="6">N3</strain>
    </source>
</reference>
<dbReference type="SUPFAM" id="SSF55073">
    <property type="entry name" value="Nucleotide cyclase"/>
    <property type="match status" value="1"/>
</dbReference>
<dbReference type="PROSITE" id="PS50887">
    <property type="entry name" value="GGDEF"/>
    <property type="match status" value="1"/>
</dbReference>
<feature type="transmembrane region" description="Helical" evidence="3">
    <location>
        <begin position="149"/>
        <end position="170"/>
    </location>
</feature>
<feature type="transmembrane region" description="Helical" evidence="3">
    <location>
        <begin position="190"/>
        <end position="207"/>
    </location>
</feature>
<proteinExistence type="predicted"/>
<dbReference type="CDD" id="cd01949">
    <property type="entry name" value="GGDEF"/>
    <property type="match status" value="1"/>
</dbReference>
<feature type="transmembrane region" description="Helical" evidence="3">
    <location>
        <begin position="20"/>
        <end position="40"/>
    </location>
</feature>
<evidence type="ECO:0000256" key="1">
    <source>
        <dbReference type="ARBA" id="ARBA00012528"/>
    </source>
</evidence>
<dbReference type="Pfam" id="PF00990">
    <property type="entry name" value="GGDEF"/>
    <property type="match status" value="1"/>
</dbReference>
<name>A0ABM5V3Y1_9BURK</name>